<proteinExistence type="predicted"/>
<organism evidence="1 2">
    <name type="scientific">Mytilus coruscus</name>
    <name type="common">Sea mussel</name>
    <dbReference type="NCBI Taxonomy" id="42192"/>
    <lineage>
        <taxon>Eukaryota</taxon>
        <taxon>Metazoa</taxon>
        <taxon>Spiralia</taxon>
        <taxon>Lophotrochozoa</taxon>
        <taxon>Mollusca</taxon>
        <taxon>Bivalvia</taxon>
        <taxon>Autobranchia</taxon>
        <taxon>Pteriomorphia</taxon>
        <taxon>Mytilida</taxon>
        <taxon>Mytiloidea</taxon>
        <taxon>Mytilidae</taxon>
        <taxon>Mytilinae</taxon>
        <taxon>Mytilus</taxon>
    </lineage>
</organism>
<protein>
    <submittedName>
        <fullName evidence="1">Uncharacterized protein</fullName>
    </submittedName>
</protein>
<accession>A0A6J8EDW4</accession>
<dbReference type="AlphaFoldDB" id="A0A6J8EDW4"/>
<gene>
    <name evidence="1" type="ORF">MCOR_50288</name>
</gene>
<dbReference type="OrthoDB" id="6180193at2759"/>
<name>A0A6J8EDW4_MYTCO</name>
<dbReference type="EMBL" id="CACVKT020008819">
    <property type="protein sequence ID" value="CAC5417805.1"/>
    <property type="molecule type" value="Genomic_DNA"/>
</dbReference>
<evidence type="ECO:0000313" key="2">
    <source>
        <dbReference type="Proteomes" id="UP000507470"/>
    </source>
</evidence>
<dbReference type="Proteomes" id="UP000507470">
    <property type="component" value="Unassembled WGS sequence"/>
</dbReference>
<sequence>MNTRLNEVYIKVIDEFVSFDSYEFEKLQALYHRSCYKCSTSKQNCPPFKSEEASNLTFNDDRQSLDCCPSVSGVYTRSKIQTFDWSSCIFCYNKTFKKDRKLNKFESSDERIRKILAVAESNDDNLKVEIVAHPSFKLHAQYQSGFISKYLQK</sequence>
<evidence type="ECO:0000313" key="1">
    <source>
        <dbReference type="EMBL" id="CAC5417805.1"/>
    </source>
</evidence>
<reference evidence="1 2" key="1">
    <citation type="submission" date="2020-06" db="EMBL/GenBank/DDBJ databases">
        <authorList>
            <person name="Li R."/>
            <person name="Bekaert M."/>
        </authorList>
    </citation>
    <scope>NUCLEOTIDE SEQUENCE [LARGE SCALE GENOMIC DNA]</scope>
    <source>
        <strain evidence="2">wild</strain>
    </source>
</reference>
<keyword evidence="2" id="KW-1185">Reference proteome</keyword>